<organism evidence="1 2">
    <name type="scientific">Candidatus Sulfuritelmatomonas gaucii</name>
    <dbReference type="NCBI Taxonomy" id="2043161"/>
    <lineage>
        <taxon>Bacteria</taxon>
        <taxon>Pseudomonadati</taxon>
        <taxon>Acidobacteriota</taxon>
        <taxon>Terriglobia</taxon>
        <taxon>Terriglobales</taxon>
        <taxon>Acidobacteriaceae</taxon>
        <taxon>Candidatus Sulfuritelmatomonas</taxon>
    </lineage>
</organism>
<proteinExistence type="predicted"/>
<sequence>MTKTAQVETVESEPNPTAELEAKLNDIEGVDRPAENPAVLRCIRAYNRAFKRCLSKDPAATSEDAQNDGRGAYLRAMPPLAGIKNIRDFIACVTFALLTEVIGPEQAENYFGAARVALGAIRCGSRAS</sequence>
<dbReference type="OrthoDB" id="126788at2"/>
<evidence type="ECO:0000313" key="1">
    <source>
        <dbReference type="EMBL" id="SPE30293.1"/>
    </source>
</evidence>
<reference evidence="2" key="1">
    <citation type="submission" date="2018-02" db="EMBL/GenBank/DDBJ databases">
        <authorList>
            <person name="Hausmann B."/>
        </authorList>
    </citation>
    <scope>NUCLEOTIDE SEQUENCE [LARGE SCALE GENOMIC DNA]</scope>
    <source>
        <strain evidence="2">Peat soil MAG SbA5</strain>
    </source>
</reference>
<dbReference type="Proteomes" id="UP000239735">
    <property type="component" value="Unassembled WGS sequence"/>
</dbReference>
<name>A0A2N9M497_9BACT</name>
<gene>
    <name evidence="1" type="ORF">SBA5_780002</name>
</gene>
<dbReference type="EMBL" id="OKRB01000139">
    <property type="protein sequence ID" value="SPE30293.1"/>
    <property type="molecule type" value="Genomic_DNA"/>
</dbReference>
<protein>
    <submittedName>
        <fullName evidence="1">Uncharacterized protein</fullName>
    </submittedName>
</protein>
<dbReference type="AlphaFoldDB" id="A0A2N9M497"/>
<accession>A0A2N9M497</accession>
<evidence type="ECO:0000313" key="2">
    <source>
        <dbReference type="Proteomes" id="UP000239735"/>
    </source>
</evidence>